<sequence>MVLVTKKPEVFGSRAMFDIVLPGSEIPKWFSQQRGDSWIKIDMPLEVRNDSQWMGVAFCCIFVCDDASCDERLRTTFSFVISRVTSCIQFSWKTKYGEHDETKNLWMIDCLDQECHQLELSMISFKYCLFKVKCGVRIMYEKDLEEMEQIQELHSSQCCANCEDIQQHSTDDGSIGTGSLVKRKRNIYEETDEAPQPKRMQKVFNSIMRLGKKH</sequence>
<evidence type="ECO:0000256" key="2">
    <source>
        <dbReference type="ARBA" id="ARBA00022737"/>
    </source>
</evidence>
<comment type="caution">
    <text evidence="4">The sequence shown here is derived from an EMBL/GenBank/DDBJ whole genome shotgun (WGS) entry which is preliminary data.</text>
</comment>
<evidence type="ECO:0000313" key="5">
    <source>
        <dbReference type="Proteomes" id="UP000325315"/>
    </source>
</evidence>
<accession>A0A5B6VTT3</accession>
<keyword evidence="2" id="KW-0677">Repeat</keyword>
<evidence type="ECO:0000313" key="4">
    <source>
        <dbReference type="EMBL" id="KAA3472418.1"/>
    </source>
</evidence>
<dbReference type="AlphaFoldDB" id="A0A5B6VTT3"/>
<evidence type="ECO:0000256" key="1">
    <source>
        <dbReference type="ARBA" id="ARBA00022614"/>
    </source>
</evidence>
<reference evidence="5" key="1">
    <citation type="journal article" date="2019" name="Plant Biotechnol. J.">
        <title>Genome sequencing of the Australian wild diploid species Gossypium australe highlights disease resistance and delayed gland morphogenesis.</title>
        <authorList>
            <person name="Cai Y."/>
            <person name="Cai X."/>
            <person name="Wang Q."/>
            <person name="Wang P."/>
            <person name="Zhang Y."/>
            <person name="Cai C."/>
            <person name="Xu Y."/>
            <person name="Wang K."/>
            <person name="Zhou Z."/>
            <person name="Wang C."/>
            <person name="Geng S."/>
            <person name="Li B."/>
            <person name="Dong Q."/>
            <person name="Hou Y."/>
            <person name="Wang H."/>
            <person name="Ai P."/>
            <person name="Liu Z."/>
            <person name="Yi F."/>
            <person name="Sun M."/>
            <person name="An G."/>
            <person name="Cheng J."/>
            <person name="Zhang Y."/>
            <person name="Shi Q."/>
            <person name="Xie Y."/>
            <person name="Shi X."/>
            <person name="Chang Y."/>
            <person name="Huang F."/>
            <person name="Chen Y."/>
            <person name="Hong S."/>
            <person name="Mi L."/>
            <person name="Sun Q."/>
            <person name="Zhang L."/>
            <person name="Zhou B."/>
            <person name="Peng R."/>
            <person name="Zhang X."/>
            <person name="Liu F."/>
        </authorList>
    </citation>
    <scope>NUCLEOTIDE SEQUENCE [LARGE SCALE GENOMIC DNA]</scope>
    <source>
        <strain evidence="5">cv. PA1801</strain>
    </source>
</reference>
<dbReference type="Pfam" id="PF20160">
    <property type="entry name" value="C-JID"/>
    <property type="match status" value="1"/>
</dbReference>
<protein>
    <submittedName>
        <fullName evidence="4">TMV resistance protein N-like</fullName>
    </submittedName>
</protein>
<organism evidence="4 5">
    <name type="scientific">Gossypium australe</name>
    <dbReference type="NCBI Taxonomy" id="47621"/>
    <lineage>
        <taxon>Eukaryota</taxon>
        <taxon>Viridiplantae</taxon>
        <taxon>Streptophyta</taxon>
        <taxon>Embryophyta</taxon>
        <taxon>Tracheophyta</taxon>
        <taxon>Spermatophyta</taxon>
        <taxon>Magnoliopsida</taxon>
        <taxon>eudicotyledons</taxon>
        <taxon>Gunneridae</taxon>
        <taxon>Pentapetalae</taxon>
        <taxon>rosids</taxon>
        <taxon>malvids</taxon>
        <taxon>Malvales</taxon>
        <taxon>Malvaceae</taxon>
        <taxon>Malvoideae</taxon>
        <taxon>Gossypium</taxon>
    </lineage>
</organism>
<name>A0A5B6VTT3_9ROSI</name>
<dbReference type="InterPro" id="IPR045344">
    <property type="entry name" value="C-JID"/>
</dbReference>
<dbReference type="EMBL" id="SMMG02000005">
    <property type="protein sequence ID" value="KAA3472418.1"/>
    <property type="molecule type" value="Genomic_DNA"/>
</dbReference>
<evidence type="ECO:0000259" key="3">
    <source>
        <dbReference type="Pfam" id="PF20160"/>
    </source>
</evidence>
<dbReference type="OrthoDB" id="1751997at2759"/>
<feature type="domain" description="C-JID" evidence="3">
    <location>
        <begin position="21"/>
        <end position="145"/>
    </location>
</feature>
<proteinExistence type="predicted"/>
<gene>
    <name evidence="4" type="ORF">EPI10_022901</name>
</gene>
<keyword evidence="5" id="KW-1185">Reference proteome</keyword>
<keyword evidence="1" id="KW-0433">Leucine-rich repeat</keyword>
<dbReference type="Proteomes" id="UP000325315">
    <property type="component" value="Unassembled WGS sequence"/>
</dbReference>